<dbReference type="PROSITE" id="PS51440">
    <property type="entry name" value="TIM_2"/>
    <property type="match status" value="1"/>
</dbReference>
<dbReference type="GO" id="GO:0019563">
    <property type="term" value="P:glycerol catabolic process"/>
    <property type="evidence" value="ECO:0007669"/>
    <property type="project" value="TreeGrafter"/>
</dbReference>
<dbReference type="PANTHER" id="PTHR21139:SF42">
    <property type="entry name" value="TRIOSEPHOSPHATE ISOMERASE"/>
    <property type="match status" value="1"/>
</dbReference>
<evidence type="ECO:0000256" key="5">
    <source>
        <dbReference type="ARBA" id="ARBA00022490"/>
    </source>
</evidence>
<dbReference type="GO" id="GO:0006096">
    <property type="term" value="P:glycolytic process"/>
    <property type="evidence" value="ECO:0007669"/>
    <property type="project" value="UniProtKB-UniRule"/>
</dbReference>
<dbReference type="GO" id="GO:0004807">
    <property type="term" value="F:triose-phosphate isomerase activity"/>
    <property type="evidence" value="ECO:0007669"/>
    <property type="project" value="UniProtKB-UniRule"/>
</dbReference>
<accession>A0A2K8KYA4</accession>
<evidence type="ECO:0000313" key="11">
    <source>
        <dbReference type="Proteomes" id="UP000231701"/>
    </source>
</evidence>
<comment type="pathway">
    <text evidence="2">Carbohydrate metabolism; erythritol degradation.</text>
</comment>
<keyword evidence="4 8" id="KW-0312">Gluconeogenesis</keyword>
<dbReference type="Gene3D" id="3.20.20.70">
    <property type="entry name" value="Aldolase class I"/>
    <property type="match status" value="1"/>
</dbReference>
<gene>
    <name evidence="8" type="primary">tpiA</name>
    <name evidence="10" type="ORF">Ga0123461_0018</name>
</gene>
<reference evidence="10 11" key="1">
    <citation type="submission" date="2016-12" db="EMBL/GenBank/DDBJ databases">
        <title>Isolation and genomic insights into novel planktonic Zetaproteobacteria from stratified waters of the Chesapeake Bay.</title>
        <authorList>
            <person name="McAllister S.M."/>
            <person name="Kato S."/>
            <person name="Chan C.S."/>
            <person name="Chiu B.K."/>
            <person name="Field E.K."/>
        </authorList>
    </citation>
    <scope>NUCLEOTIDE SEQUENCE [LARGE SCALE GENOMIC DNA]</scope>
    <source>
        <strain evidence="10 11">CP-5</strain>
    </source>
</reference>
<comment type="function">
    <text evidence="8">Involved in the gluconeogenesis. Catalyzes stereospecifically the conversion of dihydroxyacetone phosphate (DHAP) to D-glyceraldehyde-3-phosphate (G3P).</text>
</comment>
<dbReference type="AlphaFoldDB" id="A0A2K8KYA4"/>
<evidence type="ECO:0000256" key="1">
    <source>
        <dbReference type="ARBA" id="ARBA00004680"/>
    </source>
</evidence>
<name>A0A2K8KYA4_MARES</name>
<dbReference type="SUPFAM" id="SSF51351">
    <property type="entry name" value="Triosephosphate isomerase (TIM)"/>
    <property type="match status" value="1"/>
</dbReference>
<keyword evidence="6 8" id="KW-0324">Glycolysis</keyword>
<dbReference type="PANTHER" id="PTHR21139">
    <property type="entry name" value="TRIOSEPHOSPHATE ISOMERASE"/>
    <property type="match status" value="1"/>
</dbReference>
<comment type="pathway">
    <text evidence="8 9">Carbohydrate biosynthesis; gluconeogenesis.</text>
</comment>
<feature type="binding site" evidence="8">
    <location>
        <position position="207"/>
    </location>
    <ligand>
        <name>substrate</name>
    </ligand>
</feature>
<evidence type="ECO:0000256" key="4">
    <source>
        <dbReference type="ARBA" id="ARBA00022432"/>
    </source>
</evidence>
<sequence>MSSEKRKLIAGNWKMNGLLQEAKDFMDAFGSNPAPDHIEVGLMPPFTLLHPMADRLAEMGVALGAQNVYYEDKGAFTGSICPMMLRDAGCHYVILGHSERRSIIGESNAQIRSKMNASWLHGLEPILCIGETLEQREKGVTNTVLAEQLAVLKGAPKSAALTVAYEPVWAIGTGLTASPEQVTETHAFVHAELQRLGHDCRVLYGGSVNPSNAEELMGCPGVEGALVGGASLKADSFMEIVKAAAKAAS</sequence>
<dbReference type="InterPro" id="IPR020861">
    <property type="entry name" value="Triosephosphate_isomerase_AS"/>
</dbReference>
<dbReference type="InterPro" id="IPR000652">
    <property type="entry name" value="Triosephosphate_isomerase"/>
</dbReference>
<keyword evidence="11" id="KW-1185">Reference proteome</keyword>
<dbReference type="PROSITE" id="PS00171">
    <property type="entry name" value="TIM_1"/>
    <property type="match status" value="1"/>
</dbReference>
<comment type="pathway">
    <text evidence="1 8 9">Carbohydrate degradation; glycolysis; D-glyceraldehyde 3-phosphate from glycerone phosphate: step 1/1.</text>
</comment>
<keyword evidence="5 8" id="KW-0963">Cytoplasm</keyword>
<proteinExistence type="inferred from homology"/>
<comment type="catalytic activity">
    <reaction evidence="8 9">
        <text>D-glyceraldehyde 3-phosphate = dihydroxyacetone phosphate</text>
        <dbReference type="Rhea" id="RHEA:18585"/>
        <dbReference type="ChEBI" id="CHEBI:57642"/>
        <dbReference type="ChEBI" id="CHEBI:59776"/>
        <dbReference type="EC" id="5.3.1.1"/>
    </reaction>
</comment>
<dbReference type="GO" id="GO:0005829">
    <property type="term" value="C:cytosol"/>
    <property type="evidence" value="ECO:0007669"/>
    <property type="project" value="TreeGrafter"/>
</dbReference>
<dbReference type="KEGG" id="maes:Ga0123461_0018"/>
<organism evidence="10 11">
    <name type="scientific">Mariprofundus aestuarium</name>
    <dbReference type="NCBI Taxonomy" id="1921086"/>
    <lineage>
        <taxon>Bacteria</taxon>
        <taxon>Pseudomonadati</taxon>
        <taxon>Pseudomonadota</taxon>
        <taxon>Candidatius Mariprofundia</taxon>
        <taxon>Mariprofundales</taxon>
        <taxon>Mariprofundaceae</taxon>
        <taxon>Mariprofundus</taxon>
    </lineage>
</organism>
<dbReference type="GO" id="GO:0006094">
    <property type="term" value="P:gluconeogenesis"/>
    <property type="evidence" value="ECO:0007669"/>
    <property type="project" value="UniProtKB-UniRule"/>
</dbReference>
<dbReference type="OrthoDB" id="882088at2"/>
<evidence type="ECO:0000256" key="8">
    <source>
        <dbReference type="HAMAP-Rule" id="MF_00147"/>
    </source>
</evidence>
<dbReference type="InterPro" id="IPR013785">
    <property type="entry name" value="Aldolase_TIM"/>
</dbReference>
<dbReference type="Pfam" id="PF00121">
    <property type="entry name" value="TIM"/>
    <property type="match status" value="1"/>
</dbReference>
<evidence type="ECO:0000256" key="3">
    <source>
        <dbReference type="ARBA" id="ARBA00007422"/>
    </source>
</evidence>
<dbReference type="HAMAP" id="MF_00147_B">
    <property type="entry name" value="TIM_B"/>
    <property type="match status" value="1"/>
</dbReference>
<dbReference type="UniPathway" id="UPA00138"/>
<dbReference type="InterPro" id="IPR022896">
    <property type="entry name" value="TrioseP_Isoase_bac/euk"/>
</dbReference>
<comment type="subcellular location">
    <subcellularLocation>
        <location evidence="8 9">Cytoplasm</location>
    </subcellularLocation>
</comment>
<dbReference type="CDD" id="cd00311">
    <property type="entry name" value="TIM"/>
    <property type="match status" value="1"/>
</dbReference>
<comment type="subunit">
    <text evidence="8 9">Homodimer.</text>
</comment>
<evidence type="ECO:0000313" key="10">
    <source>
        <dbReference type="EMBL" id="ATX78471.1"/>
    </source>
</evidence>
<dbReference type="InterPro" id="IPR035990">
    <property type="entry name" value="TIM_sf"/>
</dbReference>
<dbReference type="UniPathway" id="UPA00109">
    <property type="reaction ID" value="UER00189"/>
</dbReference>
<evidence type="ECO:0000256" key="6">
    <source>
        <dbReference type="ARBA" id="ARBA00023152"/>
    </source>
</evidence>
<dbReference type="Proteomes" id="UP000231701">
    <property type="component" value="Chromosome"/>
</dbReference>
<feature type="binding site" evidence="8">
    <location>
        <begin position="228"/>
        <end position="229"/>
    </location>
    <ligand>
        <name>substrate</name>
    </ligand>
</feature>
<feature type="binding site" evidence="8">
    <location>
        <begin position="12"/>
        <end position="14"/>
    </location>
    <ligand>
        <name>substrate</name>
    </ligand>
</feature>
<dbReference type="NCBIfam" id="TIGR00419">
    <property type="entry name" value="tim"/>
    <property type="match status" value="1"/>
</dbReference>
<dbReference type="GO" id="GO:0046166">
    <property type="term" value="P:glyceraldehyde-3-phosphate biosynthetic process"/>
    <property type="evidence" value="ECO:0007669"/>
    <property type="project" value="TreeGrafter"/>
</dbReference>
<evidence type="ECO:0000256" key="9">
    <source>
        <dbReference type="RuleBase" id="RU363013"/>
    </source>
</evidence>
<feature type="binding site" evidence="8">
    <location>
        <position position="172"/>
    </location>
    <ligand>
        <name>substrate</name>
    </ligand>
</feature>
<dbReference type="FunFam" id="3.20.20.70:FF:000016">
    <property type="entry name" value="Triosephosphate isomerase"/>
    <property type="match status" value="1"/>
</dbReference>
<keyword evidence="7 8" id="KW-0413">Isomerase</keyword>
<feature type="active site" description="Proton acceptor" evidence="8">
    <location>
        <position position="166"/>
    </location>
</feature>
<feature type="active site" description="Electrophile" evidence="8">
    <location>
        <position position="97"/>
    </location>
</feature>
<evidence type="ECO:0000256" key="2">
    <source>
        <dbReference type="ARBA" id="ARBA00004939"/>
    </source>
</evidence>
<dbReference type="RefSeq" id="WP_100276477.1">
    <property type="nucleotide sequence ID" value="NZ_CP018799.1"/>
</dbReference>
<comment type="similarity">
    <text evidence="3 8 9">Belongs to the triosephosphate isomerase family.</text>
</comment>
<dbReference type="EC" id="5.3.1.1" evidence="8 9"/>
<evidence type="ECO:0000256" key="7">
    <source>
        <dbReference type="ARBA" id="ARBA00023235"/>
    </source>
</evidence>
<protein>
    <recommendedName>
        <fullName evidence="8 9">Triosephosphate isomerase</fullName>
        <shortName evidence="8">TIM</shortName>
        <shortName evidence="8">TPI</shortName>
        <ecNumber evidence="8 9">5.3.1.1</ecNumber>
    </recommendedName>
    <alternativeName>
        <fullName evidence="8">Triose-phosphate isomerase</fullName>
    </alternativeName>
</protein>
<dbReference type="EMBL" id="CP018799">
    <property type="protein sequence ID" value="ATX78471.1"/>
    <property type="molecule type" value="Genomic_DNA"/>
</dbReference>